<evidence type="ECO:0000313" key="1">
    <source>
        <dbReference type="EMBL" id="CAH1059576.1"/>
    </source>
</evidence>
<dbReference type="Proteomes" id="UP000838749">
    <property type="component" value="Unassembled WGS sequence"/>
</dbReference>
<reference evidence="1" key="1">
    <citation type="submission" date="2021-12" db="EMBL/GenBank/DDBJ databases">
        <authorList>
            <person name="Criscuolo A."/>
        </authorList>
    </citation>
    <scope>NUCLEOTIDE SEQUENCE</scope>
    <source>
        <strain evidence="1">CIP111894</strain>
    </source>
</reference>
<name>A0ABM9BK99_9BACL</name>
<accession>A0ABM9BK99</accession>
<dbReference type="EMBL" id="CAKMAB010000060">
    <property type="protein sequence ID" value="CAH1059576.1"/>
    <property type="molecule type" value="Genomic_DNA"/>
</dbReference>
<comment type="caution">
    <text evidence="1">The sequence shown here is derived from an EMBL/GenBank/DDBJ whole genome shotgun (WGS) entry which is preliminary data.</text>
</comment>
<protein>
    <submittedName>
        <fullName evidence="1">Uncharacterized protein</fullName>
    </submittedName>
</protein>
<organism evidence="1 2">
    <name type="scientific">Paenibacillus pseudetheri</name>
    <dbReference type="NCBI Taxonomy" id="2897682"/>
    <lineage>
        <taxon>Bacteria</taxon>
        <taxon>Bacillati</taxon>
        <taxon>Bacillota</taxon>
        <taxon>Bacilli</taxon>
        <taxon>Bacillales</taxon>
        <taxon>Paenibacillaceae</taxon>
        <taxon>Paenibacillus</taxon>
    </lineage>
</organism>
<keyword evidence="2" id="KW-1185">Reference proteome</keyword>
<proteinExistence type="predicted"/>
<gene>
    <name evidence="1" type="ORF">PAECIP111894_05788</name>
</gene>
<evidence type="ECO:0000313" key="2">
    <source>
        <dbReference type="Proteomes" id="UP000838749"/>
    </source>
</evidence>
<sequence length="38" mass="4341">MAAPYMVTVMPLKLDGRKVGVAPYERKKRHWGVDQQAL</sequence>